<proteinExistence type="predicted"/>
<dbReference type="AlphaFoldDB" id="A0A0M3I4M9"/>
<reference evidence="2" key="1">
    <citation type="submission" date="2017-02" db="UniProtKB">
        <authorList>
            <consortium name="WormBaseParasite"/>
        </authorList>
    </citation>
    <scope>IDENTIFICATION</scope>
</reference>
<dbReference type="WBParaSite" id="ALUE_0001176801-mRNA-1">
    <property type="protein sequence ID" value="ALUE_0001176801-mRNA-1"/>
    <property type="gene ID" value="ALUE_0001176801"/>
</dbReference>
<name>A0A0M3I4M9_ASCLU</name>
<dbReference type="Proteomes" id="UP000036681">
    <property type="component" value="Unplaced"/>
</dbReference>
<organism evidence="1 2">
    <name type="scientific">Ascaris lumbricoides</name>
    <name type="common">Giant roundworm</name>
    <dbReference type="NCBI Taxonomy" id="6252"/>
    <lineage>
        <taxon>Eukaryota</taxon>
        <taxon>Metazoa</taxon>
        <taxon>Ecdysozoa</taxon>
        <taxon>Nematoda</taxon>
        <taxon>Chromadorea</taxon>
        <taxon>Rhabditida</taxon>
        <taxon>Spirurina</taxon>
        <taxon>Ascaridomorpha</taxon>
        <taxon>Ascaridoidea</taxon>
        <taxon>Ascarididae</taxon>
        <taxon>Ascaris</taxon>
    </lineage>
</organism>
<evidence type="ECO:0000313" key="2">
    <source>
        <dbReference type="WBParaSite" id="ALUE_0001176801-mRNA-1"/>
    </source>
</evidence>
<keyword evidence="1" id="KW-1185">Reference proteome</keyword>
<evidence type="ECO:0000313" key="1">
    <source>
        <dbReference type="Proteomes" id="UP000036681"/>
    </source>
</evidence>
<accession>A0A0M3I4M9</accession>
<protein>
    <submittedName>
        <fullName evidence="2">Uncharacterized protein</fullName>
    </submittedName>
</protein>
<sequence length="98" mass="10915">MHRDAYPKCKTSELKLLLIEDFGMLRELHINLHASRRNETTTMAENLSFTSACHGLVFDFGEVVLTEASLVAINCGMSISYSGEITITSLAQITVFME</sequence>